<comment type="caution">
    <text evidence="3">The sequence shown here is derived from an EMBL/GenBank/DDBJ whole genome shotgun (WGS) entry which is preliminary data.</text>
</comment>
<keyword evidence="4" id="KW-1185">Reference proteome</keyword>
<reference evidence="3 4" key="1">
    <citation type="journal article" date="2017" name="Int. J. Syst. Evol. Microbiol.">
        <title>Mucilaginibacterpsychrotolerans sp. nov., isolated from peatlands.</title>
        <authorList>
            <person name="Deng Y."/>
            <person name="Shen L."/>
            <person name="Xu B."/>
            <person name="Liu Y."/>
            <person name="Gu Z."/>
            <person name="Liu H."/>
            <person name="Zhou Y."/>
        </authorList>
    </citation>
    <scope>NUCLEOTIDE SEQUENCE [LARGE SCALE GENOMIC DNA]</scope>
    <source>
        <strain evidence="3 4">NH7-4</strain>
    </source>
</reference>
<dbReference type="Pfam" id="PF06439">
    <property type="entry name" value="3keto-disac_hyd"/>
    <property type="match status" value="1"/>
</dbReference>
<dbReference type="OrthoDB" id="9806233at2"/>
<feature type="domain" description="3-keto-alpha-glucoside-1,2-lyase/3-keto-2-hydroxy-glucal hydratase" evidence="2">
    <location>
        <begin position="37"/>
        <end position="242"/>
    </location>
</feature>
<feature type="chain" id="PRO_5021444187" evidence="1">
    <location>
        <begin position="26"/>
        <end position="244"/>
    </location>
</feature>
<name>A0A4Y8S3F5_9SPHI</name>
<accession>A0A4Y8S3F5</accession>
<evidence type="ECO:0000259" key="2">
    <source>
        <dbReference type="Pfam" id="PF06439"/>
    </source>
</evidence>
<sequence length="244" mass="27464">MRSFLVLIFAAAIMSGCNSSKNNTAANTDSTTSIDTTWKPLFDGKTTKGWHTYGKTEAGRAWKAENGVLHLDASQKGNWQTKNGGDLVTDSEYENFQFSAEWKISRAGNSGIIFLVNEDPKKYPYCWHTGIETQIADNRENEDGAIIKHRAGDLYDLLSISKDHVKPAGEWNKTVVLVSGGVLNIFINDEQVLTTKLWTDNWKKLIADSKFKDYPDFGTFKKGHIALQDHGADVWFRDIKIKRL</sequence>
<dbReference type="EMBL" id="SOZE01000051">
    <property type="protein sequence ID" value="TFF33251.1"/>
    <property type="molecule type" value="Genomic_DNA"/>
</dbReference>
<dbReference type="Proteomes" id="UP000297540">
    <property type="component" value="Unassembled WGS sequence"/>
</dbReference>
<dbReference type="RefSeq" id="WP_133236714.1">
    <property type="nucleotide sequence ID" value="NZ_SOZE01000051.1"/>
</dbReference>
<dbReference type="Gene3D" id="2.60.120.560">
    <property type="entry name" value="Exo-inulinase, domain 1"/>
    <property type="match status" value="1"/>
</dbReference>
<evidence type="ECO:0000313" key="3">
    <source>
        <dbReference type="EMBL" id="TFF33251.1"/>
    </source>
</evidence>
<organism evidence="3 4">
    <name type="scientific">Mucilaginibacter psychrotolerans</name>
    <dbReference type="NCBI Taxonomy" id="1524096"/>
    <lineage>
        <taxon>Bacteria</taxon>
        <taxon>Pseudomonadati</taxon>
        <taxon>Bacteroidota</taxon>
        <taxon>Sphingobacteriia</taxon>
        <taxon>Sphingobacteriales</taxon>
        <taxon>Sphingobacteriaceae</taxon>
        <taxon>Mucilaginibacter</taxon>
    </lineage>
</organism>
<dbReference type="GO" id="GO:0016787">
    <property type="term" value="F:hydrolase activity"/>
    <property type="evidence" value="ECO:0007669"/>
    <property type="project" value="InterPro"/>
</dbReference>
<evidence type="ECO:0000313" key="4">
    <source>
        <dbReference type="Proteomes" id="UP000297540"/>
    </source>
</evidence>
<feature type="signal peptide" evidence="1">
    <location>
        <begin position="1"/>
        <end position="25"/>
    </location>
</feature>
<gene>
    <name evidence="3" type="ORF">E2R66_26915</name>
</gene>
<dbReference type="InterPro" id="IPR010496">
    <property type="entry name" value="AL/BT2_dom"/>
</dbReference>
<evidence type="ECO:0000256" key="1">
    <source>
        <dbReference type="SAM" id="SignalP"/>
    </source>
</evidence>
<dbReference type="PROSITE" id="PS51257">
    <property type="entry name" value="PROKAR_LIPOPROTEIN"/>
    <property type="match status" value="1"/>
</dbReference>
<protein>
    <submittedName>
        <fullName evidence="3">DUF1080 domain-containing protein</fullName>
    </submittedName>
</protein>
<dbReference type="AlphaFoldDB" id="A0A4Y8S3F5"/>
<keyword evidence="1" id="KW-0732">Signal</keyword>
<proteinExistence type="predicted"/>